<dbReference type="InterPro" id="IPR018247">
    <property type="entry name" value="EF_Hand_1_Ca_BS"/>
</dbReference>
<dbReference type="Proteomes" id="UP000001876">
    <property type="component" value="Unassembled WGS sequence"/>
</dbReference>
<dbReference type="SMART" id="SM00054">
    <property type="entry name" value="EFh"/>
    <property type="match status" value="2"/>
</dbReference>
<feature type="domain" description="EF-hand" evidence="4">
    <location>
        <begin position="627"/>
        <end position="662"/>
    </location>
</feature>
<protein>
    <submittedName>
        <fullName evidence="5">Predicted protein</fullName>
    </submittedName>
</protein>
<evidence type="ECO:0000256" key="2">
    <source>
        <dbReference type="SAM" id="Coils"/>
    </source>
</evidence>
<feature type="compositionally biased region" description="Low complexity" evidence="3">
    <location>
        <begin position="85"/>
        <end position="117"/>
    </location>
</feature>
<feature type="compositionally biased region" description="Basic and acidic residues" evidence="3">
    <location>
        <begin position="1"/>
        <end position="21"/>
    </location>
</feature>
<organism evidence="6">
    <name type="scientific">Micromonas pusilla (strain CCMP1545)</name>
    <name type="common">Picoplanktonic green alga</name>
    <dbReference type="NCBI Taxonomy" id="564608"/>
    <lineage>
        <taxon>Eukaryota</taxon>
        <taxon>Viridiplantae</taxon>
        <taxon>Chlorophyta</taxon>
        <taxon>Mamiellophyceae</taxon>
        <taxon>Mamiellales</taxon>
        <taxon>Mamiellaceae</taxon>
        <taxon>Micromonas</taxon>
    </lineage>
</organism>
<evidence type="ECO:0000313" key="6">
    <source>
        <dbReference type="Proteomes" id="UP000001876"/>
    </source>
</evidence>
<keyword evidence="6" id="KW-1185">Reference proteome</keyword>
<dbReference type="GeneID" id="9687035"/>
<dbReference type="AlphaFoldDB" id="C1N098"/>
<feature type="region of interest" description="Disordered" evidence="3">
    <location>
        <begin position="305"/>
        <end position="352"/>
    </location>
</feature>
<dbReference type="KEGG" id="mpp:MICPUCDRAFT_50938"/>
<feature type="compositionally biased region" description="Basic and acidic residues" evidence="3">
    <location>
        <begin position="556"/>
        <end position="566"/>
    </location>
</feature>
<feature type="coiled-coil region" evidence="2">
    <location>
        <begin position="438"/>
        <end position="465"/>
    </location>
</feature>
<evidence type="ECO:0000259" key="4">
    <source>
        <dbReference type="PROSITE" id="PS50222"/>
    </source>
</evidence>
<feature type="region of interest" description="Disordered" evidence="3">
    <location>
        <begin position="556"/>
        <end position="604"/>
    </location>
</feature>
<proteinExistence type="predicted"/>
<dbReference type="GO" id="GO:0005509">
    <property type="term" value="F:calcium ion binding"/>
    <property type="evidence" value="ECO:0007669"/>
    <property type="project" value="InterPro"/>
</dbReference>
<dbReference type="EMBL" id="GG663744">
    <property type="protein sequence ID" value="EEH54226.1"/>
    <property type="molecule type" value="Genomic_DNA"/>
</dbReference>
<accession>C1N098</accession>
<feature type="compositionally biased region" description="Low complexity" evidence="3">
    <location>
        <begin position="567"/>
        <end position="579"/>
    </location>
</feature>
<feature type="compositionally biased region" description="Acidic residues" evidence="3">
    <location>
        <begin position="808"/>
        <end position="826"/>
    </location>
</feature>
<dbReference type="CDD" id="cd00051">
    <property type="entry name" value="EFh"/>
    <property type="match status" value="1"/>
</dbReference>
<dbReference type="InterPro" id="IPR002048">
    <property type="entry name" value="EF_hand_dom"/>
</dbReference>
<keyword evidence="1" id="KW-0106">Calcium</keyword>
<feature type="compositionally biased region" description="Acidic residues" evidence="3">
    <location>
        <begin position="743"/>
        <end position="754"/>
    </location>
</feature>
<name>C1N098_MICPC</name>
<gene>
    <name evidence="5" type="ORF">MICPUCDRAFT_50938</name>
</gene>
<evidence type="ECO:0000313" key="5">
    <source>
        <dbReference type="EMBL" id="EEH54226.1"/>
    </source>
</evidence>
<feature type="region of interest" description="Disordered" evidence="3">
    <location>
        <begin position="804"/>
        <end position="826"/>
    </location>
</feature>
<dbReference type="SUPFAM" id="SSF47473">
    <property type="entry name" value="EF-hand"/>
    <property type="match status" value="1"/>
</dbReference>
<evidence type="ECO:0000256" key="3">
    <source>
        <dbReference type="SAM" id="MobiDB-lite"/>
    </source>
</evidence>
<dbReference type="InterPro" id="IPR011992">
    <property type="entry name" value="EF-hand-dom_pair"/>
</dbReference>
<dbReference type="Pfam" id="PF13499">
    <property type="entry name" value="EF-hand_7"/>
    <property type="match status" value="1"/>
</dbReference>
<reference evidence="5 6" key="1">
    <citation type="journal article" date="2009" name="Science">
        <title>Green evolution and dynamic adaptations revealed by genomes of the marine picoeukaryotes Micromonas.</title>
        <authorList>
            <person name="Worden A.Z."/>
            <person name="Lee J.H."/>
            <person name="Mock T."/>
            <person name="Rouze P."/>
            <person name="Simmons M.P."/>
            <person name="Aerts A.L."/>
            <person name="Allen A.E."/>
            <person name="Cuvelier M.L."/>
            <person name="Derelle E."/>
            <person name="Everett M.V."/>
            <person name="Foulon E."/>
            <person name="Grimwood J."/>
            <person name="Gundlach H."/>
            <person name="Henrissat B."/>
            <person name="Napoli C."/>
            <person name="McDonald S.M."/>
            <person name="Parker M.S."/>
            <person name="Rombauts S."/>
            <person name="Salamov A."/>
            <person name="Von Dassow P."/>
            <person name="Badger J.H."/>
            <person name="Coutinho P.M."/>
            <person name="Demir E."/>
            <person name="Dubchak I."/>
            <person name="Gentemann C."/>
            <person name="Eikrem W."/>
            <person name="Gready J.E."/>
            <person name="John U."/>
            <person name="Lanier W."/>
            <person name="Lindquist E.A."/>
            <person name="Lucas S."/>
            <person name="Mayer K.F."/>
            <person name="Moreau H."/>
            <person name="Not F."/>
            <person name="Otillar R."/>
            <person name="Panaud O."/>
            <person name="Pangilinan J."/>
            <person name="Paulsen I."/>
            <person name="Piegu B."/>
            <person name="Poliakov A."/>
            <person name="Robbens S."/>
            <person name="Schmutz J."/>
            <person name="Toulza E."/>
            <person name="Wyss T."/>
            <person name="Zelensky A."/>
            <person name="Zhou K."/>
            <person name="Armbrust E.V."/>
            <person name="Bhattacharya D."/>
            <person name="Goodenough U.W."/>
            <person name="Van de Peer Y."/>
            <person name="Grigoriev I.V."/>
        </authorList>
    </citation>
    <scope>NUCLEOTIDE SEQUENCE [LARGE SCALE GENOMIC DNA]</scope>
    <source>
        <strain evidence="5 6">CCMP1545</strain>
    </source>
</reference>
<evidence type="ECO:0000256" key="1">
    <source>
        <dbReference type="ARBA" id="ARBA00022837"/>
    </source>
</evidence>
<dbReference type="PROSITE" id="PS00018">
    <property type="entry name" value="EF_HAND_1"/>
    <property type="match status" value="2"/>
</dbReference>
<dbReference type="Gene3D" id="1.10.238.10">
    <property type="entry name" value="EF-hand"/>
    <property type="match status" value="1"/>
</dbReference>
<keyword evidence="2" id="KW-0175">Coiled coil</keyword>
<feature type="compositionally biased region" description="Acidic residues" evidence="3">
    <location>
        <begin position="594"/>
        <end position="603"/>
    </location>
</feature>
<feature type="domain" description="EF-hand" evidence="4">
    <location>
        <begin position="677"/>
        <end position="712"/>
    </location>
</feature>
<sequence length="826" mass="89442">MAVADARRRFDDTAGRGDPRRPGAALEPRLPRSRLPPELNRLSPSQWVIGQPIPRSGRGDRLPPAPPPPPGARAGWSSGPRLRPHANPTTTTTTTTSAPAPATRAGPTAYAPGGAMPRSTRRGECAVATLLTREKETLAEEVMDLRRRHNEMEAKMRSMTADATRADAEIRRLRRSGARDDASSDDEADAAVAPPPPRTPPPTPPPSAEAQAAARRLLTLEVENEVYVSEVKRLAKILNDRAVDATRADVTPSRTPPRPTRAEIEDRPVLVKLRVRCDDWVDPRVLKEDIARLKRENASLRAQLAFGPDDAPGSRDGGVLQSAEDAERARESVAASERRAKHALRRAEDATRESELLRSDKRDLHASLVEFRENKTTLEGEIAGLTKELTHWRRLCRMEAAVAAAARDEASVATASAARSKPALRSLRAQVNALETHAMRVDASLEDANAEITRLNEALLEASRTPSRPSSASSAVVRARAVHTLVTKAVGAVESGGDSIERIARLETSIAGLRKELARARARADAKEDEAKASDERVATLRRALREERAKVAEAAEKLDAMRDASRPPVRIPSSPSSRRGGGGRAATTPSRDPDEDDDEEEDVGRALVAPGAVVVAEPSPEPSGGVVDASLASLFRRLDKNGDGRVDVRELIIALRKNPDVAAKLNLPSVVRQEDGSRDALEAFFRGKDADGDRHLTLEEFATVRMRSGPRDVASDVEVGVDEEAETRLALPRPQRAAAAREEEEEEEEEFEASFESTASSGYVQLAPSEPGSRPASSRASEVIQDVLMRAVDYGVEADVEDRVVDLDDSSEYTDATTSEEAEGE</sequence>
<feature type="compositionally biased region" description="Low complexity" evidence="3">
    <location>
        <begin position="36"/>
        <end position="45"/>
    </location>
</feature>
<feature type="region of interest" description="Disordered" evidence="3">
    <location>
        <begin position="725"/>
        <end position="781"/>
    </location>
</feature>
<dbReference type="PROSITE" id="PS50222">
    <property type="entry name" value="EF_HAND_2"/>
    <property type="match status" value="2"/>
</dbReference>
<feature type="region of interest" description="Disordered" evidence="3">
    <location>
        <begin position="174"/>
        <end position="212"/>
    </location>
</feature>
<feature type="compositionally biased region" description="Pro residues" evidence="3">
    <location>
        <begin position="193"/>
        <end position="207"/>
    </location>
</feature>
<dbReference type="RefSeq" id="XP_003061596.1">
    <property type="nucleotide sequence ID" value="XM_003061550.1"/>
</dbReference>
<feature type="region of interest" description="Disordered" evidence="3">
    <location>
        <begin position="1"/>
        <end position="125"/>
    </location>
</feature>
<feature type="coiled-coil region" evidence="2">
    <location>
        <begin position="128"/>
        <end position="169"/>
    </location>
</feature>
<dbReference type="OrthoDB" id="26525at2759"/>